<dbReference type="GO" id="GO:0005524">
    <property type="term" value="F:ATP binding"/>
    <property type="evidence" value="ECO:0007669"/>
    <property type="project" value="InterPro"/>
</dbReference>
<dbReference type="GeneID" id="3791405"/>
<dbReference type="VEuPathDB" id="PlasmoDB:Py17XNL_000704228"/>
<dbReference type="SUPFAM" id="SSF52540">
    <property type="entry name" value="P-loop containing nucleoside triphosphate hydrolases"/>
    <property type="match status" value="1"/>
</dbReference>
<dbReference type="EC" id="2.7.4.3" evidence="5"/>
<proteinExistence type="predicted"/>
<protein>
    <submittedName>
        <fullName evidence="5">Adenylate kinase 2, putative</fullName>
        <ecNumber evidence="5">2.7.4.3</ecNumber>
    </submittedName>
</protein>
<dbReference type="InterPro" id="IPR027417">
    <property type="entry name" value="P-loop_NTPase"/>
</dbReference>
<dbReference type="Pfam" id="PF00406">
    <property type="entry name" value="ADK"/>
    <property type="match status" value="1"/>
</dbReference>
<dbReference type="RefSeq" id="XP_726065.2">
    <property type="nucleotide sequence ID" value="XM_720972.2"/>
</dbReference>
<evidence type="ECO:0000256" key="3">
    <source>
        <dbReference type="ARBA" id="ARBA00022777"/>
    </source>
</evidence>
<evidence type="ECO:0000313" key="8">
    <source>
        <dbReference type="Proteomes" id="UP000072904"/>
    </source>
</evidence>
<reference evidence="6" key="2">
    <citation type="submission" date="2014-05" db="EMBL/GenBank/DDBJ databases">
        <authorList>
            <person name="Aslett M.A."/>
            <person name="De Silva N."/>
        </authorList>
    </citation>
    <scope>NUCLEOTIDE SEQUENCE</scope>
    <source>
        <strain evidence="6">17X</strain>
    </source>
</reference>
<evidence type="ECO:0000313" key="7">
    <source>
        <dbReference type="Proteomes" id="UP000072874"/>
    </source>
</evidence>
<reference evidence="6" key="4">
    <citation type="submission" date="2019-05" db="EMBL/GenBank/DDBJ databases">
        <authorList>
            <consortium name="Pathogen Informatics"/>
        </authorList>
    </citation>
    <scope>NUCLEOTIDE SEQUENCE</scope>
    <source>
        <strain evidence="6">17X</strain>
    </source>
</reference>
<name>A0A077Y2C0_PLAYE</name>
<dbReference type="VEuPathDB" id="PlasmoDB:PYYM_0714000"/>
<keyword evidence="2" id="KW-0547">Nucleotide-binding</keyword>
<gene>
    <name evidence="6" type="ORF">PY17X_0714100</name>
    <name evidence="5" type="ORF">PYYM_0714000</name>
</gene>
<keyword evidence="3 5" id="KW-0418">Kinase</keyword>
<dbReference type="Gene3D" id="3.40.50.300">
    <property type="entry name" value="P-loop containing nucleotide triphosphate hydrolases"/>
    <property type="match status" value="1"/>
</dbReference>
<dbReference type="GO" id="GO:0004017">
    <property type="term" value="F:AMP kinase activity"/>
    <property type="evidence" value="ECO:0007669"/>
    <property type="project" value="UniProtKB-EC"/>
</dbReference>
<dbReference type="AlphaFoldDB" id="A0A077Y2C0"/>
<dbReference type="KEGG" id="pyo:PY17X_0714100"/>
<reference evidence="5" key="3">
    <citation type="submission" date="2014-05" db="EMBL/GenBank/DDBJ databases">
        <authorList>
            <person name="Aslett A.Martin."/>
            <person name="De Silva Nishadi"/>
        </authorList>
    </citation>
    <scope>NUCLEOTIDE SEQUENCE</scope>
    <source>
        <strain evidence="5">YM</strain>
    </source>
</reference>
<dbReference type="PANTHER" id="PTHR23359">
    <property type="entry name" value="NUCLEOTIDE KINASE"/>
    <property type="match status" value="1"/>
</dbReference>
<evidence type="ECO:0000256" key="1">
    <source>
        <dbReference type="ARBA" id="ARBA00022679"/>
    </source>
</evidence>
<keyword evidence="1 5" id="KW-0808">Transferase</keyword>
<dbReference type="Proteomes" id="UP000072904">
    <property type="component" value="Chromosome 7"/>
</dbReference>
<organism evidence="5 8">
    <name type="scientific">Plasmodium yoelii</name>
    <dbReference type="NCBI Taxonomy" id="5861"/>
    <lineage>
        <taxon>Eukaryota</taxon>
        <taxon>Sar</taxon>
        <taxon>Alveolata</taxon>
        <taxon>Apicomplexa</taxon>
        <taxon>Aconoidasida</taxon>
        <taxon>Haemosporida</taxon>
        <taxon>Plasmodiidae</taxon>
        <taxon>Plasmodium</taxon>
        <taxon>Plasmodium (Vinckeia)</taxon>
    </lineage>
</organism>
<sequence>MVSQKKKKKVYIINGPPGSGKDTHCVSLSKKYNFEIITISELLKKYVKDNTNKDDSCGKYAPGLTDEEKKDLENIEKCICNGSLAPDHIVNKIFLKYFKSYSENSEQDKNSEQDQAPESTTSSNGIIINGFPRTYEQALLFKKYKINVTKFINIVVSRETLLNRIMNRTKDPVTNINYNLQIVKLIKKKKQGIKLTIEEEELLASQDDTYQNLTDEIIMRLERREDDNESTFNKRYNLYKENEEKIIPLFIDICKNVDGENDINYNFQQICKIIQEEENYA</sequence>
<evidence type="ECO:0000256" key="4">
    <source>
        <dbReference type="SAM" id="MobiDB-lite"/>
    </source>
</evidence>
<dbReference type="EMBL" id="LM993661">
    <property type="protein sequence ID" value="VTZ76460.1"/>
    <property type="molecule type" value="Genomic_DNA"/>
</dbReference>
<dbReference type="EMBL" id="LK934635">
    <property type="protein sequence ID" value="CDU17261.1"/>
    <property type="molecule type" value="Genomic_DNA"/>
</dbReference>
<dbReference type="OMA" id="ETFAQIC"/>
<dbReference type="OrthoDB" id="439792at2759"/>
<evidence type="ECO:0000256" key="2">
    <source>
        <dbReference type="ARBA" id="ARBA00022741"/>
    </source>
</evidence>
<dbReference type="CDD" id="cd01428">
    <property type="entry name" value="ADK"/>
    <property type="match status" value="1"/>
</dbReference>
<evidence type="ECO:0000313" key="6">
    <source>
        <dbReference type="EMBL" id="VTZ76460.1"/>
    </source>
</evidence>
<feature type="region of interest" description="Disordered" evidence="4">
    <location>
        <begin position="106"/>
        <end position="125"/>
    </location>
</feature>
<feature type="compositionally biased region" description="Polar residues" evidence="4">
    <location>
        <begin position="113"/>
        <end position="125"/>
    </location>
</feature>
<dbReference type="VEuPathDB" id="PlasmoDB:PY17X_0714100"/>
<dbReference type="InterPro" id="IPR000850">
    <property type="entry name" value="Adenylat/UMP-CMP_kin"/>
</dbReference>
<evidence type="ECO:0000313" key="5">
    <source>
        <dbReference type="EMBL" id="CDU17261.1"/>
    </source>
</evidence>
<reference evidence="7 8" key="1">
    <citation type="journal article" date="2014" name="BMC Biol.">
        <title>A comprehensive evaluation of rodent malaria parasite genomes and gene expression.</title>
        <authorList>
            <person name="Otto T.D."/>
            <person name="Bohme U."/>
            <person name="Jackson A.P."/>
            <person name="Hunt M."/>
            <person name="Franke-Fayard B."/>
            <person name="Hoeijmakers W.A."/>
            <person name="Religa A.A."/>
            <person name="Robertson L."/>
            <person name="Sanders M."/>
            <person name="Ogun S.A."/>
            <person name="Cunningham D."/>
            <person name="Erhart A."/>
            <person name="Billker O."/>
            <person name="Khan S.M."/>
            <person name="Stunnenberg H.G."/>
            <person name="Langhorne J."/>
            <person name="Holder A.A."/>
            <person name="Waters A.P."/>
            <person name="Newbold C.I."/>
            <person name="Pain A."/>
            <person name="Berriman M."/>
            <person name="Janse C.J."/>
        </authorList>
    </citation>
    <scope>NUCLEOTIDE SEQUENCE [LARGE SCALE GENOMIC DNA]</scope>
    <source>
        <strain evidence="6 7">17X</strain>
        <strain evidence="5 8">YM</strain>
    </source>
</reference>
<dbReference type="Proteomes" id="UP000072874">
    <property type="component" value="Chromosome 7"/>
</dbReference>
<dbReference type="VEuPathDB" id="PlasmoDB:PY05592"/>
<accession>A0A077Y2C0</accession>